<organism evidence="3 4">
    <name type="scientific">Eumeta variegata</name>
    <name type="common">Bagworm moth</name>
    <name type="synonym">Eumeta japonica</name>
    <dbReference type="NCBI Taxonomy" id="151549"/>
    <lineage>
        <taxon>Eukaryota</taxon>
        <taxon>Metazoa</taxon>
        <taxon>Ecdysozoa</taxon>
        <taxon>Arthropoda</taxon>
        <taxon>Hexapoda</taxon>
        <taxon>Insecta</taxon>
        <taxon>Pterygota</taxon>
        <taxon>Neoptera</taxon>
        <taxon>Endopterygota</taxon>
        <taxon>Lepidoptera</taxon>
        <taxon>Glossata</taxon>
        <taxon>Ditrysia</taxon>
        <taxon>Tineoidea</taxon>
        <taxon>Psychidae</taxon>
        <taxon>Oiketicinae</taxon>
        <taxon>Eumeta</taxon>
    </lineage>
</organism>
<comment type="caution">
    <text evidence="3">The sequence shown here is derived from an EMBL/GenBank/DDBJ whole genome shotgun (WGS) entry which is preliminary data.</text>
</comment>
<evidence type="ECO:0000256" key="1">
    <source>
        <dbReference type="SAM" id="MobiDB-lite"/>
    </source>
</evidence>
<dbReference type="PANTHER" id="PTHR45749:SF23">
    <property type="entry name" value="ZINC FINGER MYM-TYPE PROTEIN 1-LIKE"/>
    <property type="match status" value="1"/>
</dbReference>
<dbReference type="EMBL" id="BGZK01000464">
    <property type="protein sequence ID" value="GBP45120.1"/>
    <property type="molecule type" value="Genomic_DNA"/>
</dbReference>
<dbReference type="Pfam" id="PF14291">
    <property type="entry name" value="DUF4371"/>
    <property type="match status" value="1"/>
</dbReference>
<dbReference type="InterPro" id="IPR025398">
    <property type="entry name" value="DUF4371"/>
</dbReference>
<protein>
    <submittedName>
        <fullName evidence="3">Zinc finger MYM-type protein 1</fullName>
    </submittedName>
</protein>
<sequence length="522" mass="59141">MSPKRPPRRDVLHEACVLITRLADVAADDRLQRRNKMSEVPVKKKHQSGSEKRKKRQEQQNKLNEQLKKTQNLFKLGFSCESKEHQLHDSLSTCSASHTMAADPIEVPCEPFEQIGQDQETPKLVGAEESEAETEVIHQNVVHLEILISRRRIHGRIDTSLEITFNKEKEYWKKVLERIISVIKFLSSRGLAFRDDNEILGSQHNDNYLGILELIAEYDPFLSSHLAKYGNEGKGKQSYLSGTICEELIEILGNKVLKYIVNEIIEAKYFSISVDSTPDISHTDQLTVVLRYVTSNGEVAERFLKFLLIQNHKGEELATEILIFLSQYNIDVRNLRGQSYDNASNMPGCYNGLQAHIKRINHLAHYVPCAAHSLNLVGVRAAESCVGAISFFGFVQALYNFFSASTHRWAIMLKHLEKGDERKQDSSLVLKRVSDTRWCARADATKALANGYNSFQKALQSIAGDETQTSQAIHEAKCLLNDLGKNENAVMAVFWAAILDQINGVSISLQRKQLNFERQSIF</sequence>
<evidence type="ECO:0000313" key="3">
    <source>
        <dbReference type="EMBL" id="GBP45120.1"/>
    </source>
</evidence>
<feature type="compositionally biased region" description="Basic residues" evidence="1">
    <location>
        <begin position="43"/>
        <end position="56"/>
    </location>
</feature>
<dbReference type="InterPro" id="IPR012337">
    <property type="entry name" value="RNaseH-like_sf"/>
</dbReference>
<dbReference type="SUPFAM" id="SSF53098">
    <property type="entry name" value="Ribonuclease H-like"/>
    <property type="match status" value="1"/>
</dbReference>
<accession>A0A4C1W2N9</accession>
<feature type="domain" description="DUF4371" evidence="2">
    <location>
        <begin position="169"/>
        <end position="352"/>
    </location>
</feature>
<dbReference type="STRING" id="151549.A0A4C1W2N9"/>
<reference evidence="3 4" key="1">
    <citation type="journal article" date="2019" name="Commun. Biol.">
        <title>The bagworm genome reveals a unique fibroin gene that provides high tensile strength.</title>
        <authorList>
            <person name="Kono N."/>
            <person name="Nakamura H."/>
            <person name="Ohtoshi R."/>
            <person name="Tomita M."/>
            <person name="Numata K."/>
            <person name="Arakawa K."/>
        </authorList>
    </citation>
    <scope>NUCLEOTIDE SEQUENCE [LARGE SCALE GENOMIC DNA]</scope>
</reference>
<feature type="region of interest" description="Disordered" evidence="1">
    <location>
        <begin position="27"/>
        <end position="61"/>
    </location>
</feature>
<gene>
    <name evidence="3" type="primary">ZMYM1</name>
    <name evidence="3" type="ORF">EVAR_33225_1</name>
</gene>
<evidence type="ECO:0000259" key="2">
    <source>
        <dbReference type="Pfam" id="PF14291"/>
    </source>
</evidence>
<proteinExistence type="predicted"/>
<keyword evidence="4" id="KW-1185">Reference proteome</keyword>
<evidence type="ECO:0000313" key="4">
    <source>
        <dbReference type="Proteomes" id="UP000299102"/>
    </source>
</evidence>
<dbReference type="Proteomes" id="UP000299102">
    <property type="component" value="Unassembled WGS sequence"/>
</dbReference>
<dbReference type="AlphaFoldDB" id="A0A4C1W2N9"/>
<dbReference type="PANTHER" id="PTHR45749">
    <property type="match status" value="1"/>
</dbReference>
<dbReference type="OrthoDB" id="10063284at2759"/>
<name>A0A4C1W2N9_EUMVA</name>